<reference evidence="16" key="1">
    <citation type="journal article" date="2018" name="Gigascience">
        <title>Genome assembly of the Pink Ipe (Handroanthus impetiginosus, Bignoniaceae), a highly valued, ecologically keystone Neotropical timber forest tree.</title>
        <authorList>
            <person name="Silva-Junior O.B."/>
            <person name="Grattapaglia D."/>
            <person name="Novaes E."/>
            <person name="Collevatti R.G."/>
        </authorList>
    </citation>
    <scope>NUCLEOTIDE SEQUENCE [LARGE SCALE GENOMIC DNA]</scope>
    <source>
        <strain evidence="16">cv. UFG-1</strain>
    </source>
</reference>
<keyword evidence="10 11" id="KW-0464">Manganese</keyword>
<dbReference type="OrthoDB" id="1546383at2759"/>
<comment type="function">
    <text evidence="1">May play a role in plant defense. Probably has no oxalate oxidase activity even if the active site is conserved.</text>
</comment>
<evidence type="ECO:0000256" key="3">
    <source>
        <dbReference type="ARBA" id="ARBA00007456"/>
    </source>
</evidence>
<keyword evidence="5 13" id="KW-0052">Apoplast</keyword>
<feature type="binding site" evidence="12">
    <location>
        <position position="98"/>
    </location>
    <ligand>
        <name>Mn(2+)</name>
        <dbReference type="ChEBI" id="CHEBI:29035"/>
    </ligand>
</feature>
<comment type="subunit">
    <text evidence="4">Oligomer (believed to be a pentamer but probably hexamer).</text>
</comment>
<keyword evidence="9" id="KW-0325">Glycoprotein</keyword>
<proteinExistence type="inferred from homology"/>
<keyword evidence="8" id="KW-0732">Signal</keyword>
<dbReference type="AlphaFoldDB" id="A0A2G9HBG5"/>
<gene>
    <name evidence="15" type="ORF">CDL12_12504</name>
</gene>
<dbReference type="GO" id="GO:0030145">
    <property type="term" value="F:manganese ion binding"/>
    <property type="evidence" value="ECO:0007669"/>
    <property type="project" value="UniProtKB-UniRule"/>
</dbReference>
<evidence type="ECO:0000256" key="7">
    <source>
        <dbReference type="ARBA" id="ARBA00022723"/>
    </source>
</evidence>
<evidence type="ECO:0000256" key="1">
    <source>
        <dbReference type="ARBA" id="ARBA00003629"/>
    </source>
</evidence>
<dbReference type="STRING" id="429701.A0A2G9HBG5"/>
<evidence type="ECO:0000256" key="10">
    <source>
        <dbReference type="ARBA" id="ARBA00023211"/>
    </source>
</evidence>
<dbReference type="FunFam" id="2.60.120.10:FF:000098">
    <property type="entry name" value="Germin-like protein 9-3"/>
    <property type="match status" value="1"/>
</dbReference>
<dbReference type="Proteomes" id="UP000231279">
    <property type="component" value="Unassembled WGS sequence"/>
</dbReference>
<feature type="domain" description="Cupin type-1" evidence="14">
    <location>
        <begin position="52"/>
        <end position="195"/>
    </location>
</feature>
<evidence type="ECO:0000256" key="2">
    <source>
        <dbReference type="ARBA" id="ARBA00004271"/>
    </source>
</evidence>
<evidence type="ECO:0000256" key="9">
    <source>
        <dbReference type="ARBA" id="ARBA00023180"/>
    </source>
</evidence>
<dbReference type="EMBL" id="NKXS01002193">
    <property type="protein sequence ID" value="PIN14854.1"/>
    <property type="molecule type" value="Genomic_DNA"/>
</dbReference>
<dbReference type="InterPro" id="IPR011051">
    <property type="entry name" value="RmlC_Cupin_sf"/>
</dbReference>
<evidence type="ECO:0000259" key="14">
    <source>
        <dbReference type="SMART" id="SM00835"/>
    </source>
</evidence>
<dbReference type="SMART" id="SM00835">
    <property type="entry name" value="Cupin_1"/>
    <property type="match status" value="1"/>
</dbReference>
<evidence type="ECO:0000256" key="8">
    <source>
        <dbReference type="ARBA" id="ARBA00022729"/>
    </source>
</evidence>
<keyword evidence="6 13" id="KW-0964">Secreted</keyword>
<dbReference type="GO" id="GO:0048046">
    <property type="term" value="C:apoplast"/>
    <property type="evidence" value="ECO:0007669"/>
    <property type="project" value="UniProtKB-SubCell"/>
</dbReference>
<name>A0A2G9HBG5_9LAMI</name>
<dbReference type="InterPro" id="IPR001929">
    <property type="entry name" value="Germin"/>
</dbReference>
<feature type="binding site" evidence="12">
    <location>
        <position position="142"/>
    </location>
    <ligand>
        <name>Mn(2+)</name>
        <dbReference type="ChEBI" id="CHEBI:29035"/>
    </ligand>
</feature>
<organism evidence="15 16">
    <name type="scientific">Handroanthus impetiginosus</name>
    <dbReference type="NCBI Taxonomy" id="429701"/>
    <lineage>
        <taxon>Eukaryota</taxon>
        <taxon>Viridiplantae</taxon>
        <taxon>Streptophyta</taxon>
        <taxon>Embryophyta</taxon>
        <taxon>Tracheophyta</taxon>
        <taxon>Spermatophyta</taxon>
        <taxon>Magnoliopsida</taxon>
        <taxon>eudicotyledons</taxon>
        <taxon>Gunneridae</taxon>
        <taxon>Pentapetalae</taxon>
        <taxon>asterids</taxon>
        <taxon>lamiids</taxon>
        <taxon>Lamiales</taxon>
        <taxon>Bignoniaceae</taxon>
        <taxon>Crescentiina</taxon>
        <taxon>Tabebuia alliance</taxon>
        <taxon>Handroanthus</taxon>
    </lineage>
</organism>
<dbReference type="PRINTS" id="PR00325">
    <property type="entry name" value="GERMIN"/>
</dbReference>
<dbReference type="CDD" id="cd02241">
    <property type="entry name" value="cupin_OxOx"/>
    <property type="match status" value="1"/>
</dbReference>
<protein>
    <recommendedName>
        <fullName evidence="13">Germin-like protein</fullName>
    </recommendedName>
</protein>
<feature type="binding site" evidence="11">
    <location>
        <position position="93"/>
    </location>
    <ligand>
        <name>oxalate</name>
        <dbReference type="ChEBI" id="CHEBI:30623"/>
    </ligand>
</feature>
<evidence type="ECO:0000256" key="4">
    <source>
        <dbReference type="ARBA" id="ARBA00011268"/>
    </source>
</evidence>
<evidence type="ECO:0000313" key="16">
    <source>
        <dbReference type="Proteomes" id="UP000231279"/>
    </source>
</evidence>
<evidence type="ECO:0000256" key="12">
    <source>
        <dbReference type="PIRSR" id="PIRSR601929-2"/>
    </source>
</evidence>
<dbReference type="SUPFAM" id="SSF51182">
    <property type="entry name" value="RmlC-like cupins"/>
    <property type="match status" value="1"/>
</dbReference>
<comment type="subcellular location">
    <subcellularLocation>
        <location evidence="2 13">Secreted</location>
        <location evidence="2 13">Extracellular space</location>
        <location evidence="2 13">Apoplast</location>
    </subcellularLocation>
</comment>
<sequence>MNLASMVDLGGEMMNLASIVDLGGDADILTDYISPPYGNGPNAAFFTYTGLRSLVGAQPSNFTVYKASMTELPSLNGQSVSYAALYYPPGSVNPPHTHPRSSELLFLLVGSLEVGFVDSNNKLIAQTLQQSDMFVFPKGLLHYQYNLDNKNPAIALSAFGSANAGTVSIPSAVFGSDIYDPILALSFNTDAETIRKLKSGITN</sequence>
<dbReference type="PANTHER" id="PTHR31238">
    <property type="entry name" value="GERMIN-LIKE PROTEIN SUBFAMILY 3 MEMBER 3"/>
    <property type="match status" value="1"/>
</dbReference>
<evidence type="ECO:0000313" key="15">
    <source>
        <dbReference type="EMBL" id="PIN14854.1"/>
    </source>
</evidence>
<feature type="binding site" evidence="11">
    <location>
        <position position="98"/>
    </location>
    <ligand>
        <name>oxalate</name>
        <dbReference type="ChEBI" id="CHEBI:30623"/>
    </ligand>
</feature>
<comment type="caution">
    <text evidence="15">The sequence shown here is derived from an EMBL/GenBank/DDBJ whole genome shotgun (WGS) entry which is preliminary data.</text>
</comment>
<evidence type="ECO:0000256" key="13">
    <source>
        <dbReference type="RuleBase" id="RU366015"/>
    </source>
</evidence>
<keyword evidence="7 11" id="KW-0479">Metal-binding</keyword>
<evidence type="ECO:0000256" key="11">
    <source>
        <dbReference type="PIRSR" id="PIRSR601929-1"/>
    </source>
</evidence>
<accession>A0A2G9HBG5</accession>
<evidence type="ECO:0000256" key="5">
    <source>
        <dbReference type="ARBA" id="ARBA00022523"/>
    </source>
</evidence>
<dbReference type="Pfam" id="PF00190">
    <property type="entry name" value="Cupin_1"/>
    <property type="match status" value="1"/>
</dbReference>
<keyword evidence="16" id="KW-1185">Reference proteome</keyword>
<dbReference type="InterPro" id="IPR006045">
    <property type="entry name" value="Cupin_1"/>
</dbReference>
<evidence type="ECO:0000256" key="6">
    <source>
        <dbReference type="ARBA" id="ARBA00022525"/>
    </source>
</evidence>
<dbReference type="Gene3D" id="2.60.120.10">
    <property type="entry name" value="Jelly Rolls"/>
    <property type="match status" value="1"/>
</dbReference>
<feature type="binding site" evidence="12">
    <location>
        <position position="96"/>
    </location>
    <ligand>
        <name>Mn(2+)</name>
        <dbReference type="ChEBI" id="CHEBI:29035"/>
    </ligand>
</feature>
<comment type="similarity">
    <text evidence="3 13">Belongs to the germin family.</text>
</comment>
<feature type="binding site" evidence="12">
    <location>
        <position position="103"/>
    </location>
    <ligand>
        <name>Mn(2+)</name>
        <dbReference type="ChEBI" id="CHEBI:29035"/>
    </ligand>
</feature>
<dbReference type="InterPro" id="IPR014710">
    <property type="entry name" value="RmlC-like_jellyroll"/>
</dbReference>
<feature type="binding site" evidence="11">
    <location>
        <position position="103"/>
    </location>
    <ligand>
        <name>oxalate</name>
        <dbReference type="ChEBI" id="CHEBI:30623"/>
    </ligand>
</feature>